<reference evidence="2 3" key="1">
    <citation type="journal article" date="2014" name="PLoS ONE">
        <title>Genome Information of Methylobacterium oryzae, a Plant-Probiotic Methylotroph in the Phyllosphere.</title>
        <authorList>
            <person name="Kwak M.J."/>
            <person name="Jeong H."/>
            <person name="Madhaiyan M."/>
            <person name="Lee Y."/>
            <person name="Sa T.M."/>
            <person name="Oh T.K."/>
            <person name="Kim J.F."/>
        </authorList>
    </citation>
    <scope>NUCLEOTIDE SEQUENCE [LARGE SCALE GENOMIC DNA]</scope>
    <source>
        <strain evidence="2 3">CBMB20</strain>
    </source>
</reference>
<dbReference type="HOGENOM" id="CLU_2001211_0_0_5"/>
<dbReference type="STRING" id="693986.MOC_0282"/>
<organism evidence="2 3">
    <name type="scientific">Methylobacterium oryzae CBMB20</name>
    <dbReference type="NCBI Taxonomy" id="693986"/>
    <lineage>
        <taxon>Bacteria</taxon>
        <taxon>Pseudomonadati</taxon>
        <taxon>Pseudomonadota</taxon>
        <taxon>Alphaproteobacteria</taxon>
        <taxon>Hyphomicrobiales</taxon>
        <taxon>Methylobacteriaceae</taxon>
        <taxon>Methylobacterium</taxon>
    </lineage>
</organism>
<evidence type="ECO:0000313" key="2">
    <source>
        <dbReference type="EMBL" id="AIQ88037.1"/>
    </source>
</evidence>
<proteinExistence type="predicted"/>
<feature type="region of interest" description="Disordered" evidence="1">
    <location>
        <begin position="80"/>
        <end position="124"/>
    </location>
</feature>
<accession>A0A089NL11</accession>
<feature type="compositionally biased region" description="Polar residues" evidence="1">
    <location>
        <begin position="108"/>
        <end position="117"/>
    </location>
</feature>
<keyword evidence="3" id="KW-1185">Reference proteome</keyword>
<dbReference type="EMBL" id="CP003811">
    <property type="protein sequence ID" value="AIQ88037.1"/>
    <property type="molecule type" value="Genomic_DNA"/>
</dbReference>
<dbReference type="AlphaFoldDB" id="A0A089NL11"/>
<evidence type="ECO:0000256" key="1">
    <source>
        <dbReference type="SAM" id="MobiDB-lite"/>
    </source>
</evidence>
<evidence type="ECO:0000313" key="3">
    <source>
        <dbReference type="Proteomes" id="UP000029492"/>
    </source>
</evidence>
<sequence length="124" mass="13215">MVGYGVQAAVETERLLFAAHALKHGDPVVLGNRPARKVGGLRAPIEAAGGRLLYRPADSFGFNPIGLVFAPLTARPRAEAARRISASWDTTTRPSSGASPRPSAATFPRQQAPTLTIRSDPMKR</sequence>
<feature type="compositionally biased region" description="Low complexity" evidence="1">
    <location>
        <begin position="90"/>
        <end position="106"/>
    </location>
</feature>
<gene>
    <name evidence="2" type="ORF">MOC_0282</name>
</gene>
<protein>
    <submittedName>
        <fullName evidence="2">Transposase</fullName>
    </submittedName>
</protein>
<name>A0A089NL11_9HYPH</name>
<dbReference type="KEGG" id="mor:MOC_0282"/>
<dbReference type="eggNOG" id="COG3335">
    <property type="taxonomic scope" value="Bacteria"/>
</dbReference>
<dbReference type="Proteomes" id="UP000029492">
    <property type="component" value="Chromosome"/>
</dbReference>